<reference evidence="1" key="1">
    <citation type="submission" date="2018-05" db="EMBL/GenBank/DDBJ databases">
        <authorList>
            <person name="Lanie J.A."/>
            <person name="Ng W.-L."/>
            <person name="Kazmierczak K.M."/>
            <person name="Andrzejewski T.M."/>
            <person name="Davidsen T.M."/>
            <person name="Wayne K.J."/>
            <person name="Tettelin H."/>
            <person name="Glass J.I."/>
            <person name="Rusch D."/>
            <person name="Podicherti R."/>
            <person name="Tsui H.-C.T."/>
            <person name="Winkler M.E."/>
        </authorList>
    </citation>
    <scope>NUCLEOTIDE SEQUENCE</scope>
</reference>
<dbReference type="AlphaFoldDB" id="A0A381V0U4"/>
<sequence length="30" mass="3416">MTIETTDLNGKSTGNYHWKVFWTVAIALFA</sequence>
<accession>A0A381V0U4</accession>
<organism evidence="1">
    <name type="scientific">marine metagenome</name>
    <dbReference type="NCBI Taxonomy" id="408172"/>
    <lineage>
        <taxon>unclassified sequences</taxon>
        <taxon>metagenomes</taxon>
        <taxon>ecological metagenomes</taxon>
    </lineage>
</organism>
<gene>
    <name evidence="1" type="ORF">METZ01_LOCUS86870</name>
</gene>
<feature type="non-terminal residue" evidence="1">
    <location>
        <position position="30"/>
    </location>
</feature>
<proteinExistence type="predicted"/>
<protein>
    <submittedName>
        <fullName evidence="1">Uncharacterized protein</fullName>
    </submittedName>
</protein>
<evidence type="ECO:0000313" key="1">
    <source>
        <dbReference type="EMBL" id="SVA34016.1"/>
    </source>
</evidence>
<dbReference type="EMBL" id="UINC01007558">
    <property type="protein sequence ID" value="SVA34016.1"/>
    <property type="molecule type" value="Genomic_DNA"/>
</dbReference>
<name>A0A381V0U4_9ZZZZ</name>